<feature type="domain" description="HMG box" evidence="3">
    <location>
        <begin position="67"/>
        <end position="137"/>
    </location>
</feature>
<dbReference type="InterPro" id="IPR036910">
    <property type="entry name" value="HMG_box_dom_sf"/>
</dbReference>
<dbReference type="AlphaFoldDB" id="A0A9N9DEM6"/>
<dbReference type="InterPro" id="IPR009071">
    <property type="entry name" value="HMG_box_dom"/>
</dbReference>
<feature type="DNA-binding region" description="HMG box" evidence="1">
    <location>
        <begin position="67"/>
        <end position="137"/>
    </location>
</feature>
<evidence type="ECO:0000256" key="1">
    <source>
        <dbReference type="PROSITE-ProRule" id="PRU00267"/>
    </source>
</evidence>
<feature type="compositionally biased region" description="Basic and acidic residues" evidence="2">
    <location>
        <begin position="1"/>
        <end position="29"/>
    </location>
</feature>
<dbReference type="Gene3D" id="1.10.30.10">
    <property type="entry name" value="High mobility group box domain"/>
    <property type="match status" value="1"/>
</dbReference>
<dbReference type="GO" id="GO:0005634">
    <property type="term" value="C:nucleus"/>
    <property type="evidence" value="ECO:0007669"/>
    <property type="project" value="UniProtKB-UniRule"/>
</dbReference>
<reference evidence="4" key="1">
    <citation type="submission" date="2021-06" db="EMBL/GenBank/DDBJ databases">
        <authorList>
            <person name="Kallberg Y."/>
            <person name="Tangrot J."/>
            <person name="Rosling A."/>
        </authorList>
    </citation>
    <scope>NUCLEOTIDE SEQUENCE</scope>
    <source>
        <strain evidence="4">FL966</strain>
    </source>
</reference>
<evidence type="ECO:0000313" key="5">
    <source>
        <dbReference type="Proteomes" id="UP000789759"/>
    </source>
</evidence>
<comment type="caution">
    <text evidence="4">The sequence shown here is derived from an EMBL/GenBank/DDBJ whole genome shotgun (WGS) entry which is preliminary data.</text>
</comment>
<feature type="region of interest" description="Disordered" evidence="2">
    <location>
        <begin position="1"/>
        <end position="32"/>
    </location>
</feature>
<evidence type="ECO:0000256" key="2">
    <source>
        <dbReference type="SAM" id="MobiDB-lite"/>
    </source>
</evidence>
<proteinExistence type="predicted"/>
<dbReference type="PROSITE" id="PS50118">
    <property type="entry name" value="HMG_BOX_2"/>
    <property type="match status" value="1"/>
</dbReference>
<dbReference type="OrthoDB" id="6247875at2759"/>
<evidence type="ECO:0000259" key="3">
    <source>
        <dbReference type="PROSITE" id="PS50118"/>
    </source>
</evidence>
<keyword evidence="1" id="KW-0238">DNA-binding</keyword>
<dbReference type="EMBL" id="CAJVQA010006031">
    <property type="protein sequence ID" value="CAG8632737.1"/>
    <property type="molecule type" value="Genomic_DNA"/>
</dbReference>
<evidence type="ECO:0000313" key="4">
    <source>
        <dbReference type="EMBL" id="CAG8632737.1"/>
    </source>
</evidence>
<organism evidence="4 5">
    <name type="scientific">Cetraspora pellucida</name>
    <dbReference type="NCBI Taxonomy" id="1433469"/>
    <lineage>
        <taxon>Eukaryota</taxon>
        <taxon>Fungi</taxon>
        <taxon>Fungi incertae sedis</taxon>
        <taxon>Mucoromycota</taxon>
        <taxon>Glomeromycotina</taxon>
        <taxon>Glomeromycetes</taxon>
        <taxon>Diversisporales</taxon>
        <taxon>Gigasporaceae</taxon>
        <taxon>Cetraspora</taxon>
    </lineage>
</organism>
<dbReference type="Proteomes" id="UP000789759">
    <property type="component" value="Unassembled WGS sequence"/>
</dbReference>
<sequence>MEIDSDIPKADYSRSPSRENRDRRQEGLRSRLSKSSIEQKVDKFINNVDLAVLCSPDNDFMSVCLPVSRPANCFLQFKRVVAKYAAKHKIPGYNDQYILSKGQSKLWKMLSKEQKEIFKQLAYSAFKLHKDKYPDFEFHPHRDKSVLKIRFTNAGQSKRKKTPVQKPDQNHNTFIITPEQSNVEASDCEAISEEDVNLQQQLFFTQNMSVPLHDNSFHFMNQSFSIRDSISFHQMYASELEINNRTSHLYDHITTAPPTHESEGTTHPS</sequence>
<keyword evidence="1" id="KW-0539">Nucleus</keyword>
<accession>A0A9N9DEM6</accession>
<dbReference type="GO" id="GO:0003677">
    <property type="term" value="F:DNA binding"/>
    <property type="evidence" value="ECO:0007669"/>
    <property type="project" value="UniProtKB-UniRule"/>
</dbReference>
<gene>
    <name evidence="4" type="ORF">CPELLU_LOCUS8471</name>
</gene>
<keyword evidence="5" id="KW-1185">Reference proteome</keyword>
<dbReference type="SUPFAM" id="SSF47095">
    <property type="entry name" value="HMG-box"/>
    <property type="match status" value="1"/>
</dbReference>
<name>A0A9N9DEM6_9GLOM</name>
<protein>
    <submittedName>
        <fullName evidence="4">13314_t:CDS:1</fullName>
    </submittedName>
</protein>